<evidence type="ECO:0000313" key="1">
    <source>
        <dbReference type="EMBL" id="KAF0745862.1"/>
    </source>
</evidence>
<dbReference type="OrthoDB" id="7203715at2759"/>
<accession>A0A6G0XZ64</accession>
<protein>
    <submittedName>
        <fullName evidence="1">Zinc finger MYM-type protein 1-like</fullName>
    </submittedName>
</protein>
<evidence type="ECO:0000313" key="2">
    <source>
        <dbReference type="Proteomes" id="UP000478052"/>
    </source>
</evidence>
<reference evidence="1 2" key="1">
    <citation type="submission" date="2019-08" db="EMBL/GenBank/DDBJ databases">
        <title>Whole genome of Aphis craccivora.</title>
        <authorList>
            <person name="Voronova N.V."/>
            <person name="Shulinski R.S."/>
            <person name="Bandarenka Y.V."/>
            <person name="Zhorov D.G."/>
            <person name="Warner D."/>
        </authorList>
    </citation>
    <scope>NUCLEOTIDE SEQUENCE [LARGE SCALE GENOMIC DNA]</scope>
    <source>
        <strain evidence="1">180601</strain>
        <tissue evidence="1">Whole Body</tissue>
    </source>
</reference>
<gene>
    <name evidence="1" type="ORF">FWK35_00029909</name>
</gene>
<comment type="caution">
    <text evidence="1">The sequence shown here is derived from an EMBL/GenBank/DDBJ whole genome shotgun (WGS) entry which is preliminary data.</text>
</comment>
<name>A0A6G0XZ64_APHCR</name>
<dbReference type="EMBL" id="VUJU01007412">
    <property type="protein sequence ID" value="KAF0745862.1"/>
    <property type="molecule type" value="Genomic_DNA"/>
</dbReference>
<organism evidence="1 2">
    <name type="scientific">Aphis craccivora</name>
    <name type="common">Cowpea aphid</name>
    <dbReference type="NCBI Taxonomy" id="307492"/>
    <lineage>
        <taxon>Eukaryota</taxon>
        <taxon>Metazoa</taxon>
        <taxon>Ecdysozoa</taxon>
        <taxon>Arthropoda</taxon>
        <taxon>Hexapoda</taxon>
        <taxon>Insecta</taxon>
        <taxon>Pterygota</taxon>
        <taxon>Neoptera</taxon>
        <taxon>Paraneoptera</taxon>
        <taxon>Hemiptera</taxon>
        <taxon>Sternorrhyncha</taxon>
        <taxon>Aphidomorpha</taxon>
        <taxon>Aphidoidea</taxon>
        <taxon>Aphididae</taxon>
        <taxon>Aphidini</taxon>
        <taxon>Aphis</taxon>
        <taxon>Aphis</taxon>
    </lineage>
</organism>
<proteinExistence type="predicted"/>
<sequence length="80" mass="9332">MYPRTQFGNRARSFQSSWYDDFSWLEYSVKLDRAFCFVCRMFNTAPGLNAGQVDFAFSQKGFKNWSTSTICVFLKGDNKN</sequence>
<keyword evidence="2" id="KW-1185">Reference proteome</keyword>
<dbReference type="Proteomes" id="UP000478052">
    <property type="component" value="Unassembled WGS sequence"/>
</dbReference>
<dbReference type="AlphaFoldDB" id="A0A6G0XZ64"/>